<feature type="transmembrane region" description="Helical" evidence="9">
    <location>
        <begin position="490"/>
        <end position="509"/>
    </location>
</feature>
<evidence type="ECO:0000256" key="2">
    <source>
        <dbReference type="ARBA" id="ARBA00005658"/>
    </source>
</evidence>
<dbReference type="GO" id="GO:0005886">
    <property type="term" value="C:plasma membrane"/>
    <property type="evidence" value="ECO:0007669"/>
    <property type="project" value="UniProtKB-SubCell"/>
</dbReference>
<evidence type="ECO:0000256" key="9">
    <source>
        <dbReference type="SAM" id="Phobius"/>
    </source>
</evidence>
<feature type="transmembrane region" description="Helical" evidence="9">
    <location>
        <begin position="237"/>
        <end position="259"/>
    </location>
</feature>
<dbReference type="InterPro" id="IPR000060">
    <property type="entry name" value="BCCT_transptr"/>
</dbReference>
<evidence type="ECO:0000313" key="11">
    <source>
        <dbReference type="Proteomes" id="UP000023703"/>
    </source>
</evidence>
<keyword evidence="7 9" id="KW-0472">Membrane</keyword>
<dbReference type="STRING" id="1404245.CGLY_08985"/>
<evidence type="ECO:0000256" key="4">
    <source>
        <dbReference type="ARBA" id="ARBA00022475"/>
    </source>
</evidence>
<keyword evidence="6 9" id="KW-1133">Transmembrane helix</keyword>
<organism evidence="10 11">
    <name type="scientific">Corynebacterium glyciniphilum AJ 3170</name>
    <dbReference type="NCBI Taxonomy" id="1404245"/>
    <lineage>
        <taxon>Bacteria</taxon>
        <taxon>Bacillati</taxon>
        <taxon>Actinomycetota</taxon>
        <taxon>Actinomycetes</taxon>
        <taxon>Mycobacteriales</taxon>
        <taxon>Corynebacteriaceae</taxon>
        <taxon>Corynebacterium</taxon>
    </lineage>
</organism>
<feature type="transmembrane region" description="Helical" evidence="9">
    <location>
        <begin position="449"/>
        <end position="469"/>
    </location>
</feature>
<keyword evidence="11" id="KW-1185">Reference proteome</keyword>
<dbReference type="AlphaFoldDB" id="X5DU81"/>
<feature type="transmembrane region" description="Helical" evidence="9">
    <location>
        <begin position="521"/>
        <end position="541"/>
    </location>
</feature>
<dbReference type="GO" id="GO:0022857">
    <property type="term" value="F:transmembrane transporter activity"/>
    <property type="evidence" value="ECO:0007669"/>
    <property type="project" value="InterPro"/>
</dbReference>
<feature type="region of interest" description="Disordered" evidence="8">
    <location>
        <begin position="1"/>
        <end position="31"/>
    </location>
</feature>
<name>X5DU81_9CORY</name>
<feature type="transmembrane region" description="Helical" evidence="9">
    <location>
        <begin position="314"/>
        <end position="341"/>
    </location>
</feature>
<evidence type="ECO:0000256" key="6">
    <source>
        <dbReference type="ARBA" id="ARBA00022989"/>
    </source>
</evidence>
<dbReference type="PANTHER" id="PTHR30047:SF7">
    <property type="entry name" value="HIGH-AFFINITY CHOLINE TRANSPORT PROTEIN"/>
    <property type="match status" value="1"/>
</dbReference>
<evidence type="ECO:0000313" key="10">
    <source>
        <dbReference type="EMBL" id="AHW64242.1"/>
    </source>
</evidence>
<dbReference type="Pfam" id="PF02028">
    <property type="entry name" value="BCCT"/>
    <property type="match status" value="1"/>
</dbReference>
<sequence>MPESPEPTSPDGYTPVADSPTPPAAAEAGRYPDDMHPGLVPGISVDDQRNRFGLDKAVFFITAALILSFIAWGISSPTSVSNVSSTMFAWAIKNVGWLLNVVMVSAVVLMLYLAFSRFGRIKLGTDDEEPEFSRFAWIAMMFGAGLGVGIFFFGPSEPLTYYMDPPPHTTDPETPEALHRGLAQAHFHWGLAIWGLYAMVGGALAYSSYRRGRVSLFSSAFRSLFGERQTTGLAGRLVDMMAIIATLFGTAATLGLSALQISEGIQIVSGASRITNTVLIMIIAVLTLCFIISAVSGVARGIRYLSNINISLTLGLVLFTFILGPTLFLLNLVPSGIMAYADNMLDMMGRSLSWGDDTLEFQSVWTAFYWAWWIAWTPFVGLFIARISRGRTIREFALVTTLAPTFILILAFTIFGGTAISFFQDGREGMNGESSPEQVLFAMFDNLPLSSITPFIIIFVLAIFFITSADSASLVMGTLSERGNPAPNKLVVVFWGLCMMGIAVVMLLTGGETALTGLQNLTILIAIPFSVVLIGLAVAFVKDLSTDPAAIRRDYARSAIQNAVVKGMQEHGDDFEFSVARTEDGAGAGAHFDSTADKITDWYRRTDEDGNDVGYDYGSGEWADGWTPEDGYSTSSTRAGRVDDVGDEDADGDPTTPERNRD</sequence>
<evidence type="ECO:0000256" key="8">
    <source>
        <dbReference type="SAM" id="MobiDB-lite"/>
    </source>
</evidence>
<reference evidence="10 11" key="1">
    <citation type="journal article" date="2015" name="Int. J. Syst. Evol. Microbiol.">
        <title>Revisiting Corynebacterium glyciniphilum (ex Kubota et al., 1972) sp. nov., nom. rev., isolated from putrefied banana.</title>
        <authorList>
            <person name="Al-Dilaimi A."/>
            <person name="Bednarz H."/>
            <person name="Lomker A."/>
            <person name="Niehaus K."/>
            <person name="Kalinowski J."/>
            <person name="Ruckert C."/>
        </authorList>
    </citation>
    <scope>NUCLEOTIDE SEQUENCE [LARGE SCALE GENOMIC DNA]</scope>
    <source>
        <strain evidence="10">AJ 3170</strain>
    </source>
</reference>
<feature type="transmembrane region" description="Helical" evidence="9">
    <location>
        <begin position="361"/>
        <end position="384"/>
    </location>
</feature>
<dbReference type="KEGG" id="cgy:CGLY_08985"/>
<comment type="similarity">
    <text evidence="2">Belongs to the BCCT transporter (TC 2.A.15) family.</text>
</comment>
<dbReference type="Proteomes" id="UP000023703">
    <property type="component" value="Chromosome"/>
</dbReference>
<keyword evidence="4" id="KW-1003">Cell membrane</keyword>
<dbReference type="PANTHER" id="PTHR30047">
    <property type="entry name" value="HIGH-AFFINITY CHOLINE TRANSPORT PROTEIN-RELATED"/>
    <property type="match status" value="1"/>
</dbReference>
<dbReference type="eggNOG" id="COG1292">
    <property type="taxonomic scope" value="Bacteria"/>
</dbReference>
<dbReference type="NCBIfam" id="TIGR00842">
    <property type="entry name" value="bcct"/>
    <property type="match status" value="1"/>
</dbReference>
<keyword evidence="5 9" id="KW-0812">Transmembrane</keyword>
<proteinExistence type="inferred from homology"/>
<accession>X5DU81</accession>
<evidence type="ECO:0000256" key="7">
    <source>
        <dbReference type="ARBA" id="ARBA00023136"/>
    </source>
</evidence>
<dbReference type="EMBL" id="CP006842">
    <property type="protein sequence ID" value="AHW64242.1"/>
    <property type="molecule type" value="Genomic_DNA"/>
</dbReference>
<feature type="transmembrane region" description="Helical" evidence="9">
    <location>
        <begin position="187"/>
        <end position="206"/>
    </location>
</feature>
<evidence type="ECO:0000256" key="3">
    <source>
        <dbReference type="ARBA" id="ARBA00022448"/>
    </source>
</evidence>
<feature type="transmembrane region" description="Helical" evidence="9">
    <location>
        <begin position="57"/>
        <end position="75"/>
    </location>
</feature>
<dbReference type="HOGENOM" id="CLU_010118_4_0_11"/>
<feature type="transmembrane region" description="Helical" evidence="9">
    <location>
        <begin position="279"/>
        <end position="302"/>
    </location>
</feature>
<feature type="transmembrane region" description="Helical" evidence="9">
    <location>
        <begin position="95"/>
        <end position="115"/>
    </location>
</feature>
<feature type="transmembrane region" description="Helical" evidence="9">
    <location>
        <begin position="396"/>
        <end position="423"/>
    </location>
</feature>
<keyword evidence="3" id="KW-0813">Transport</keyword>
<protein>
    <submittedName>
        <fullName evidence="10">Choline/glycine/betaine transporter</fullName>
    </submittedName>
</protein>
<evidence type="ECO:0000256" key="5">
    <source>
        <dbReference type="ARBA" id="ARBA00022692"/>
    </source>
</evidence>
<feature type="region of interest" description="Disordered" evidence="8">
    <location>
        <begin position="616"/>
        <end position="662"/>
    </location>
</feature>
<evidence type="ECO:0000256" key="1">
    <source>
        <dbReference type="ARBA" id="ARBA00004651"/>
    </source>
</evidence>
<comment type="subcellular location">
    <subcellularLocation>
        <location evidence="1">Cell membrane</location>
        <topology evidence="1">Multi-pass membrane protein</topology>
    </subcellularLocation>
</comment>
<gene>
    <name evidence="10" type="ORF">CGLY_08985</name>
</gene>
<feature type="transmembrane region" description="Helical" evidence="9">
    <location>
        <begin position="135"/>
        <end position="154"/>
    </location>
</feature>